<dbReference type="PANTHER" id="PTHR10098">
    <property type="entry name" value="RAPSYN-RELATED"/>
    <property type="match status" value="1"/>
</dbReference>
<feature type="domain" description="CHAT" evidence="2">
    <location>
        <begin position="626"/>
        <end position="877"/>
    </location>
</feature>
<evidence type="ECO:0000256" key="1">
    <source>
        <dbReference type="SAM" id="Coils"/>
    </source>
</evidence>
<dbReference type="AlphaFoldDB" id="A0A8J4ED09"/>
<dbReference type="RefSeq" id="WP_203927417.1">
    <property type="nucleotide sequence ID" value="NZ_BOPH01000026.1"/>
</dbReference>
<name>A0A8J4ED09_9ACTN</name>
<comment type="caution">
    <text evidence="3">The sequence shown here is derived from an EMBL/GenBank/DDBJ whole genome shotgun (WGS) entry which is preliminary data.</text>
</comment>
<dbReference type="SMART" id="SM00028">
    <property type="entry name" value="TPR"/>
    <property type="match status" value="4"/>
</dbReference>
<proteinExistence type="predicted"/>
<evidence type="ECO:0000313" key="3">
    <source>
        <dbReference type="EMBL" id="GIJ67452.1"/>
    </source>
</evidence>
<dbReference type="Proteomes" id="UP000635606">
    <property type="component" value="Unassembled WGS sequence"/>
</dbReference>
<dbReference type="InterPro" id="IPR019734">
    <property type="entry name" value="TPR_rpt"/>
</dbReference>
<feature type="coiled-coil region" evidence="1">
    <location>
        <begin position="209"/>
        <end position="243"/>
    </location>
</feature>
<reference evidence="3" key="1">
    <citation type="submission" date="2021-01" db="EMBL/GenBank/DDBJ databases">
        <title>Whole genome shotgun sequence of Virgisporangium ochraceum NBRC 16418.</title>
        <authorList>
            <person name="Komaki H."/>
            <person name="Tamura T."/>
        </authorList>
    </citation>
    <scope>NUCLEOTIDE SEQUENCE</scope>
    <source>
        <strain evidence="3">NBRC 16418</strain>
    </source>
</reference>
<dbReference type="SUPFAM" id="SSF48452">
    <property type="entry name" value="TPR-like"/>
    <property type="match status" value="1"/>
</dbReference>
<gene>
    <name evidence="3" type="ORF">Voc01_023690</name>
</gene>
<dbReference type="InterPro" id="IPR024983">
    <property type="entry name" value="CHAT_dom"/>
</dbReference>
<sequence length="882" mass="93278">MSSDLVDQARAALRSAESDPRQATRAASAVRDRAVAVGDLAAACVAERALGVAAMHSRDIDVTLRHLKAAIRHGERAGRPELAAQARMTLAGVSGFRGWYGRAVREIDRAITDLHGAERAQALAQRGVIAHQRGRLDNALADYNAALPALRRADDRMWVWRVLSNRGVLYGHRFQLGSAVADLHEAMRLADELELGTSAAFTRQNLGWVNTLAGDLPQALRDLDEAEQRLRALKAQVGGILRDRTELLLSMCLAAEARAAAETAATELRRERRLGDLPEVRLLHSRAALLDDDPAAALAQATQAVRELERQNRPEWAAQARLAVLAARLAGPNRARVGVADVARVADALDRTPWTASAAEARVVAGQLALERGRVAEARAHLERVDPARRRGPAALRARAWYATALLRLSGGRSGGAVRAVRTGLRIVDEHRATLGATDVLAHTAAQRTELAQLGLRIAMNRGNPRAVFEWAERGRASLFLIRPVRPPDDPMLAAALAELRLAVNEVADLRGSGGNPARALARQIALERQIRNYCRRQPGQAELTDPSSLDALVGRLGRAALLEFVELDGELSVVALVGGRARLHHLGRAEAVHDLLDRVAFALHRLARQRSGAAGRAAAVAMLRAAAERLDALLLAPVRAALGDAVTGAPVVLVPTGRLQSLPWSILPTFAGRPVTVAPSATSWHQARTRTYEATGSVAVVAGPQLPGARSEAESVAAIYGTAPIVDGSATADATASALTNADLAHLAMHGRLSPDNPLFSSLQLADGPLMVYDLEQLPRVPPTVVLAACDSGRHVVYAGDELLGLAATFLAKGAQQLVASVVPVPDAATAPLMVELHKRLASGLAPAAALAQAQQSVGHDGGAELAAAAGFVCVGAGLPV</sequence>
<dbReference type="Pfam" id="PF12770">
    <property type="entry name" value="CHAT"/>
    <property type="match status" value="1"/>
</dbReference>
<dbReference type="PANTHER" id="PTHR10098:SF108">
    <property type="entry name" value="TETRATRICOPEPTIDE REPEAT PROTEIN 28"/>
    <property type="match status" value="1"/>
</dbReference>
<organism evidence="3 4">
    <name type="scientific">Virgisporangium ochraceum</name>
    <dbReference type="NCBI Taxonomy" id="65505"/>
    <lineage>
        <taxon>Bacteria</taxon>
        <taxon>Bacillati</taxon>
        <taxon>Actinomycetota</taxon>
        <taxon>Actinomycetes</taxon>
        <taxon>Micromonosporales</taxon>
        <taxon>Micromonosporaceae</taxon>
        <taxon>Virgisporangium</taxon>
    </lineage>
</organism>
<evidence type="ECO:0000259" key="2">
    <source>
        <dbReference type="Pfam" id="PF12770"/>
    </source>
</evidence>
<dbReference type="Gene3D" id="1.25.40.10">
    <property type="entry name" value="Tetratricopeptide repeat domain"/>
    <property type="match status" value="2"/>
</dbReference>
<protein>
    <submittedName>
        <fullName evidence="3">CHAT domain-containing protein</fullName>
    </submittedName>
</protein>
<dbReference type="InterPro" id="IPR011990">
    <property type="entry name" value="TPR-like_helical_dom_sf"/>
</dbReference>
<accession>A0A8J4ED09</accession>
<keyword evidence="4" id="KW-1185">Reference proteome</keyword>
<dbReference type="EMBL" id="BOPH01000026">
    <property type="protein sequence ID" value="GIJ67452.1"/>
    <property type="molecule type" value="Genomic_DNA"/>
</dbReference>
<keyword evidence="1" id="KW-0175">Coiled coil</keyword>
<evidence type="ECO:0000313" key="4">
    <source>
        <dbReference type="Proteomes" id="UP000635606"/>
    </source>
</evidence>